<keyword evidence="5" id="KW-1133">Transmembrane helix</keyword>
<dbReference type="Pfam" id="PF10099">
    <property type="entry name" value="RskA_C"/>
    <property type="match status" value="1"/>
</dbReference>
<evidence type="ECO:0000256" key="2">
    <source>
        <dbReference type="ARBA" id="ARBA00004236"/>
    </source>
</evidence>
<sequence length="256" mass="28297">MTANHCDRLLDYFNNQLTGEQKAAFEAHLLECDDCRKELVELEQLTEDLPYSSEPVDPPSGMKRRVLSNVIKQTADDGHEKDNIVPVSEGQNEPFKKRRGWYRPLIAAVLTLSLVGNGAAVIYLTNNDEQATEQAPEPGEDVSRDTLETVKTLQPSKGVKAQATAMMIGQNNQTSLVVQASGLEELEDEETYQVWVLKDKQPYRAGTFVPNEDGDGGVSYVMDYEGETNFDTIAITKEPDANSQTPQGDILLSSSL</sequence>
<evidence type="ECO:0000313" key="14">
    <source>
        <dbReference type="EMBL" id="MFC7747400.1"/>
    </source>
</evidence>
<dbReference type="RefSeq" id="WP_382358992.1">
    <property type="nucleotide sequence ID" value="NZ_JBHTGR010000023.1"/>
</dbReference>
<feature type="compositionally biased region" description="Polar residues" evidence="11">
    <location>
        <begin position="241"/>
        <end position="256"/>
    </location>
</feature>
<dbReference type="PANTHER" id="PTHR37461:SF1">
    <property type="entry name" value="ANTI-SIGMA-K FACTOR RSKA"/>
    <property type="match status" value="1"/>
</dbReference>
<comment type="subcellular location">
    <subcellularLocation>
        <location evidence="2">Cell membrane</location>
    </subcellularLocation>
    <subcellularLocation>
        <location evidence="1">Membrane</location>
        <topology evidence="1">Single-pass membrane protein</topology>
    </subcellularLocation>
</comment>
<dbReference type="Pfam" id="PF13490">
    <property type="entry name" value="zf-HC2"/>
    <property type="match status" value="1"/>
</dbReference>
<dbReference type="Gene3D" id="1.10.10.1320">
    <property type="entry name" value="Anti-sigma factor, zinc-finger domain"/>
    <property type="match status" value="1"/>
</dbReference>
<evidence type="ECO:0000256" key="5">
    <source>
        <dbReference type="ARBA" id="ARBA00022989"/>
    </source>
</evidence>
<evidence type="ECO:0000256" key="8">
    <source>
        <dbReference type="ARBA" id="ARBA00024438"/>
    </source>
</evidence>
<evidence type="ECO:0000256" key="3">
    <source>
        <dbReference type="ARBA" id="ARBA00022475"/>
    </source>
</evidence>
<keyword evidence="15" id="KW-1185">Reference proteome</keyword>
<reference evidence="15" key="1">
    <citation type="journal article" date="2019" name="Int. J. Syst. Evol. Microbiol.">
        <title>The Global Catalogue of Microorganisms (GCM) 10K type strain sequencing project: providing services to taxonomists for standard genome sequencing and annotation.</title>
        <authorList>
            <consortium name="The Broad Institute Genomics Platform"/>
            <consortium name="The Broad Institute Genome Sequencing Center for Infectious Disease"/>
            <person name="Wu L."/>
            <person name="Ma J."/>
        </authorList>
    </citation>
    <scope>NUCLEOTIDE SEQUENCE [LARGE SCALE GENOMIC DNA]</scope>
    <source>
        <strain evidence="15">JCM 30234</strain>
    </source>
</reference>
<keyword evidence="6" id="KW-0472">Membrane</keyword>
<evidence type="ECO:0000259" key="12">
    <source>
        <dbReference type="Pfam" id="PF10099"/>
    </source>
</evidence>
<organism evidence="14 15">
    <name type="scientific">Lentibacillus kimchii</name>
    <dbReference type="NCBI Taxonomy" id="1542911"/>
    <lineage>
        <taxon>Bacteria</taxon>
        <taxon>Bacillati</taxon>
        <taxon>Bacillota</taxon>
        <taxon>Bacilli</taxon>
        <taxon>Bacillales</taxon>
        <taxon>Bacillaceae</taxon>
        <taxon>Lentibacillus</taxon>
    </lineage>
</organism>
<dbReference type="PANTHER" id="PTHR37461">
    <property type="entry name" value="ANTI-SIGMA-K FACTOR RSKA"/>
    <property type="match status" value="1"/>
</dbReference>
<evidence type="ECO:0000256" key="7">
    <source>
        <dbReference type="ARBA" id="ARBA00024353"/>
    </source>
</evidence>
<comment type="caution">
    <text evidence="14">The sequence shown here is derived from an EMBL/GenBank/DDBJ whole genome shotgun (WGS) entry which is preliminary data.</text>
</comment>
<protein>
    <recommendedName>
        <fullName evidence="8">Anti-sigma-W factor RsiW</fullName>
    </recommendedName>
    <alternativeName>
        <fullName evidence="10">Regulator of SigK</fullName>
    </alternativeName>
    <alternativeName>
        <fullName evidence="9">Sigma-K anti-sigma factor RskA</fullName>
    </alternativeName>
</protein>
<feature type="domain" description="Anti-sigma K factor RskA C-terminal" evidence="12">
    <location>
        <begin position="106"/>
        <end position="249"/>
    </location>
</feature>
<feature type="region of interest" description="Disordered" evidence="11">
    <location>
        <begin position="236"/>
        <end position="256"/>
    </location>
</feature>
<proteinExistence type="inferred from homology"/>
<gene>
    <name evidence="14" type="ORF">ACFQU8_09155</name>
</gene>
<accession>A0ABW2UXP1</accession>
<dbReference type="InterPro" id="IPR027383">
    <property type="entry name" value="Znf_put"/>
</dbReference>
<dbReference type="Proteomes" id="UP001596620">
    <property type="component" value="Unassembled WGS sequence"/>
</dbReference>
<evidence type="ECO:0000256" key="1">
    <source>
        <dbReference type="ARBA" id="ARBA00004167"/>
    </source>
</evidence>
<keyword evidence="3" id="KW-1003">Cell membrane</keyword>
<evidence type="ECO:0000313" key="15">
    <source>
        <dbReference type="Proteomes" id="UP001596620"/>
    </source>
</evidence>
<evidence type="ECO:0000256" key="10">
    <source>
        <dbReference type="ARBA" id="ARBA00030803"/>
    </source>
</evidence>
<dbReference type="InterPro" id="IPR041916">
    <property type="entry name" value="Anti_sigma_zinc_sf"/>
</dbReference>
<evidence type="ECO:0000256" key="9">
    <source>
        <dbReference type="ARBA" id="ARBA00029829"/>
    </source>
</evidence>
<feature type="domain" description="Putative zinc-finger" evidence="13">
    <location>
        <begin position="7"/>
        <end position="36"/>
    </location>
</feature>
<evidence type="ECO:0000259" key="13">
    <source>
        <dbReference type="Pfam" id="PF13490"/>
    </source>
</evidence>
<evidence type="ECO:0000256" key="4">
    <source>
        <dbReference type="ARBA" id="ARBA00022692"/>
    </source>
</evidence>
<comment type="similarity">
    <text evidence="7">Belongs to the zinc-associated anti-sigma factor (ZAS) superfamily. Anti-sigma-W factor family.</text>
</comment>
<dbReference type="InterPro" id="IPR051474">
    <property type="entry name" value="Anti-sigma-K/W_factor"/>
</dbReference>
<dbReference type="EMBL" id="JBHTGR010000023">
    <property type="protein sequence ID" value="MFC7747400.1"/>
    <property type="molecule type" value="Genomic_DNA"/>
</dbReference>
<keyword evidence="4" id="KW-0812">Transmembrane</keyword>
<name>A0ABW2UXP1_9BACI</name>
<evidence type="ECO:0000256" key="11">
    <source>
        <dbReference type="SAM" id="MobiDB-lite"/>
    </source>
</evidence>
<evidence type="ECO:0000256" key="6">
    <source>
        <dbReference type="ARBA" id="ARBA00023136"/>
    </source>
</evidence>
<dbReference type="InterPro" id="IPR018764">
    <property type="entry name" value="RskA_C"/>
</dbReference>